<reference evidence="4 5" key="1">
    <citation type="submission" date="2018-12" db="EMBL/GenBank/DDBJ databases">
        <authorList>
            <person name="Li F."/>
        </authorList>
    </citation>
    <scope>NUCLEOTIDE SEQUENCE [LARGE SCALE GENOMIC DNA]</scope>
    <source>
        <strain evidence="4 5">8H24J-4-2</strain>
    </source>
</reference>
<dbReference type="InterPro" id="IPR015424">
    <property type="entry name" value="PyrdxlP-dep_Trfase"/>
</dbReference>
<proteinExistence type="inferred from homology"/>
<dbReference type="InterPro" id="IPR015422">
    <property type="entry name" value="PyrdxlP-dep_Trfase_small"/>
</dbReference>
<gene>
    <name evidence="4" type="ORF">ELQ92_08545</name>
</gene>
<dbReference type="Gene3D" id="3.40.640.10">
    <property type="entry name" value="Type I PLP-dependent aspartate aminotransferase-like (Major domain)"/>
    <property type="match status" value="1"/>
</dbReference>
<dbReference type="InterPro" id="IPR011009">
    <property type="entry name" value="Kinase-like_dom_sf"/>
</dbReference>
<comment type="caution">
    <text evidence="4">The sequence shown here is derived from an EMBL/GenBank/DDBJ whole genome shotgun (WGS) entry which is preliminary data.</text>
</comment>
<dbReference type="Proteomes" id="UP000288603">
    <property type="component" value="Unassembled WGS sequence"/>
</dbReference>
<dbReference type="Pfam" id="PF00202">
    <property type="entry name" value="Aminotran_3"/>
    <property type="match status" value="1"/>
</dbReference>
<dbReference type="InterPro" id="IPR002575">
    <property type="entry name" value="Aminoglycoside_PTrfase"/>
</dbReference>
<dbReference type="PANTHER" id="PTHR45688:SF13">
    <property type="entry name" value="ALANINE--GLYOXYLATE AMINOTRANSFERASE 2-LIKE"/>
    <property type="match status" value="1"/>
</dbReference>
<dbReference type="RefSeq" id="WP_128498589.1">
    <property type="nucleotide sequence ID" value="NZ_RZNC01000003.1"/>
</dbReference>
<evidence type="ECO:0000313" key="5">
    <source>
        <dbReference type="Proteomes" id="UP000288603"/>
    </source>
</evidence>
<evidence type="ECO:0000259" key="3">
    <source>
        <dbReference type="Pfam" id="PF01636"/>
    </source>
</evidence>
<dbReference type="Gene3D" id="3.90.1200.10">
    <property type="match status" value="1"/>
</dbReference>
<dbReference type="SUPFAM" id="SSF56112">
    <property type="entry name" value="Protein kinase-like (PK-like)"/>
    <property type="match status" value="1"/>
</dbReference>
<keyword evidence="2" id="KW-0663">Pyridoxal phosphate</keyword>
<comment type="similarity">
    <text evidence="1">Belongs to the class-III pyridoxal-phosphate-dependent aminotransferase family.</text>
</comment>
<dbReference type="OrthoDB" id="9801834at2"/>
<dbReference type="Pfam" id="PF01636">
    <property type="entry name" value="APH"/>
    <property type="match status" value="1"/>
</dbReference>
<keyword evidence="5" id="KW-1185">Reference proteome</keyword>
<dbReference type="SUPFAM" id="SSF53383">
    <property type="entry name" value="PLP-dependent transferases"/>
    <property type="match status" value="1"/>
</dbReference>
<accession>A0A444QAI9</accession>
<protein>
    <submittedName>
        <fullName evidence="4">Aminotransferase</fullName>
    </submittedName>
</protein>
<evidence type="ECO:0000313" key="4">
    <source>
        <dbReference type="EMBL" id="RWZ61086.1"/>
    </source>
</evidence>
<dbReference type="Gene3D" id="3.90.1150.10">
    <property type="entry name" value="Aspartate Aminotransferase, domain 1"/>
    <property type="match status" value="1"/>
</dbReference>
<dbReference type="NCBIfam" id="NF004800">
    <property type="entry name" value="PRK06149.1"/>
    <property type="match status" value="1"/>
</dbReference>
<sequence>MVLDEGIPRPNVDLRAAAAIAEDSFGVRGLLSELGSQQDRNVLVRATDGPVLLKISNHAVARAEIDAQNAVMGHVRSAGIDAPVPLPSLAGQLVSTTDVDGAPHLVRLLSFVAGTPLIDRSTLTPSDVAALGDLAGRVSLALADLTHEGLDRRELQWDLRTGETVVRSLLEFVPDDGRRALVNDAVGAVTTVLDPLRGALPLQTVHGDLTDDNVVMRMARGSCVLSGIIDFGDAMTSWRVAELAVACTAALHRDPHDPLAALPLIAAFDRHVALTDAEIRALWPLVVLRGAVLVVSGLQQVAIDPTNDYASKALDREWSIFASAASLPFDVAERHVRLTLERPSEPLATPLPGTPALGDVPVAVVDLGWSSDHLRDGCWLLGEPAEVEAGVASSARPTGGLALTRFGEGRLTRAPLTSTEPPANVALCVDLIVEGTVPILAPLAGVAGRTADGNLLVASESVALVMDGVDGAPPAGAHLSPGDPLGTVTSRARAWATTPAAAHEHHDPFVTRESFRGLRSRYADPTPLLVAPPSPPPSQTPYPGHAATDDALLERRSDAYSPIQGHYYARPPRIERGWREHLVDVDGRHYLDMVNNVTLLGHGHPVIARAAEQQWRLLNTNSRFHYSAVAELSERLLETVPHGAFDTVLLVNSGTEAVDLALRLGRAFSGRADVACVEESYHGWSLAADAVSTSTSDNPRANETRPPWVHVLDAPNAYRGRHRGDGAGTAYAHDAVIRIAEWAAAGTPVGTFIAEPRNGNAGGIAVPAGYLGPVYDAVRAGGGVVVSDEVQVGYGRQGSVFWGFEEHGVVPDIVTIAKGMGNGHPLGAVITRTEVIDALADQGAIFSSAGGSTLSSRIGVTVLDVLRDEDLQGNALRVGERLRHELERLADRHRLIGAVHGRGLYLGVELVRDRETLEPASEETRLLCDRLLELGVIVQPTGDRGNVLKVKPPLCLSSGSADFFVTTLERALDEVG</sequence>
<feature type="domain" description="Aminoglycoside phosphotransferase" evidence="3">
    <location>
        <begin position="35"/>
        <end position="262"/>
    </location>
</feature>
<keyword evidence="4" id="KW-0032">Aminotransferase</keyword>
<evidence type="ECO:0000256" key="1">
    <source>
        <dbReference type="ARBA" id="ARBA00008954"/>
    </source>
</evidence>
<dbReference type="GO" id="GO:0030170">
    <property type="term" value="F:pyridoxal phosphate binding"/>
    <property type="evidence" value="ECO:0007669"/>
    <property type="project" value="InterPro"/>
</dbReference>
<dbReference type="PROSITE" id="PS00600">
    <property type="entry name" value="AA_TRANSFER_CLASS_3"/>
    <property type="match status" value="1"/>
</dbReference>
<dbReference type="AlphaFoldDB" id="A0A444QAI9"/>
<dbReference type="EMBL" id="RZNC01000003">
    <property type="protein sequence ID" value="RWZ61086.1"/>
    <property type="molecule type" value="Genomic_DNA"/>
</dbReference>
<dbReference type="PANTHER" id="PTHR45688">
    <property type="match status" value="1"/>
</dbReference>
<dbReference type="InterPro" id="IPR005814">
    <property type="entry name" value="Aminotrans_3"/>
</dbReference>
<organism evidence="4 5">
    <name type="scientific">Labedella populi</name>
    <dbReference type="NCBI Taxonomy" id="2498850"/>
    <lineage>
        <taxon>Bacteria</taxon>
        <taxon>Bacillati</taxon>
        <taxon>Actinomycetota</taxon>
        <taxon>Actinomycetes</taxon>
        <taxon>Micrococcales</taxon>
        <taxon>Microbacteriaceae</taxon>
        <taxon>Labedella</taxon>
    </lineage>
</organism>
<dbReference type="CDD" id="cd00610">
    <property type="entry name" value="OAT_like"/>
    <property type="match status" value="1"/>
</dbReference>
<dbReference type="InterPro" id="IPR049704">
    <property type="entry name" value="Aminotrans_3_PPA_site"/>
</dbReference>
<dbReference type="GO" id="GO:0008483">
    <property type="term" value="F:transaminase activity"/>
    <property type="evidence" value="ECO:0007669"/>
    <property type="project" value="UniProtKB-KW"/>
</dbReference>
<evidence type="ECO:0000256" key="2">
    <source>
        <dbReference type="ARBA" id="ARBA00022898"/>
    </source>
</evidence>
<dbReference type="InterPro" id="IPR015421">
    <property type="entry name" value="PyrdxlP-dep_Trfase_major"/>
</dbReference>
<keyword evidence="4" id="KW-0808">Transferase</keyword>
<name>A0A444QAI9_9MICO</name>